<dbReference type="PANTHER" id="PTHR39515:SF2">
    <property type="entry name" value="HTH-TYPE TRANSCRIPTIONAL REGULATOR RV0880"/>
    <property type="match status" value="1"/>
</dbReference>
<evidence type="ECO:0000313" key="2">
    <source>
        <dbReference type="EMBL" id="KDF00206.1"/>
    </source>
</evidence>
<dbReference type="GO" id="GO:0003700">
    <property type="term" value="F:DNA-binding transcription factor activity"/>
    <property type="evidence" value="ECO:0007669"/>
    <property type="project" value="InterPro"/>
</dbReference>
<dbReference type="InterPro" id="IPR052526">
    <property type="entry name" value="HTH-type_Bedaq_tolerance"/>
</dbReference>
<dbReference type="Pfam" id="PF01047">
    <property type="entry name" value="MarR"/>
    <property type="match status" value="1"/>
</dbReference>
<dbReference type="PANTHER" id="PTHR39515">
    <property type="entry name" value="CONSERVED PROTEIN"/>
    <property type="match status" value="1"/>
</dbReference>
<dbReference type="InterPro" id="IPR036388">
    <property type="entry name" value="WH-like_DNA-bd_sf"/>
</dbReference>
<organism evidence="2 3">
    <name type="scientific">Mycolicibacterium aromaticivorans JS19b1 = JCM 16368</name>
    <dbReference type="NCBI Taxonomy" id="1440774"/>
    <lineage>
        <taxon>Bacteria</taxon>
        <taxon>Bacillati</taxon>
        <taxon>Actinomycetota</taxon>
        <taxon>Actinomycetes</taxon>
        <taxon>Mycobacteriales</taxon>
        <taxon>Mycobacteriaceae</taxon>
        <taxon>Mycolicibacterium</taxon>
    </lineage>
</organism>
<dbReference type="SUPFAM" id="SSF46785">
    <property type="entry name" value="Winged helix' DNA-binding domain"/>
    <property type="match status" value="1"/>
</dbReference>
<comment type="caution">
    <text evidence="2">The sequence shown here is derived from an EMBL/GenBank/DDBJ whole genome shotgun (WGS) entry which is preliminary data.</text>
</comment>
<keyword evidence="3" id="KW-1185">Reference proteome</keyword>
<dbReference type="SMART" id="SM00347">
    <property type="entry name" value="HTH_MARR"/>
    <property type="match status" value="1"/>
</dbReference>
<feature type="domain" description="HTH marR-type" evidence="1">
    <location>
        <begin position="1"/>
        <end position="147"/>
    </location>
</feature>
<dbReference type="eggNOG" id="COG1846">
    <property type="taxonomic scope" value="Bacteria"/>
</dbReference>
<dbReference type="STRING" id="1440774.Y900_014975"/>
<dbReference type="InterPro" id="IPR000835">
    <property type="entry name" value="HTH_MarR-typ"/>
</dbReference>
<gene>
    <name evidence="2" type="ORF">Y900_014975</name>
</gene>
<dbReference type="Gene3D" id="1.10.10.10">
    <property type="entry name" value="Winged helix-like DNA-binding domain superfamily/Winged helix DNA-binding domain"/>
    <property type="match status" value="1"/>
</dbReference>
<dbReference type="RefSeq" id="WP_237752565.1">
    <property type="nucleotide sequence ID" value="NZ_JALN02000001.1"/>
</dbReference>
<dbReference type="AlphaFoldDB" id="A0A064CIR1"/>
<evidence type="ECO:0000313" key="3">
    <source>
        <dbReference type="Proteomes" id="UP000022835"/>
    </source>
</evidence>
<name>A0A064CIR1_9MYCO</name>
<dbReference type="PROSITE" id="PS50995">
    <property type="entry name" value="HTH_MARR_2"/>
    <property type="match status" value="1"/>
</dbReference>
<dbReference type="Proteomes" id="UP000022835">
    <property type="component" value="Unassembled WGS sequence"/>
</dbReference>
<reference evidence="2" key="1">
    <citation type="submission" date="2014-05" db="EMBL/GenBank/DDBJ databases">
        <title>Genome sequence of Mycobacterium aromaticivorans strain JS19b1T (= DSM 45407T).</title>
        <authorList>
            <person name="Kwak Y."/>
            <person name="Park G.-S."/>
            <person name="Li Q.X."/>
            <person name="Lee S.-E."/>
            <person name="Shin J.-H."/>
        </authorList>
    </citation>
    <scope>NUCLEOTIDE SEQUENCE [LARGE SCALE GENOMIC DNA]</scope>
    <source>
        <strain evidence="2">JS19b1</strain>
    </source>
</reference>
<accession>A0A064CIR1</accession>
<sequence>MAKQLTDLEVSDCVGDALDQAMDLTIRFLSDRADLSASAAFTMNRVYREGPVRLTTLASKEGVSQPSMTQLVQRLERAGLVTRLPDPDDGRACLIGITTEGQALLDDRKRLRRKRLAALMTTLTAEEQSALWLSARVALPLIGRLVANADCGTDGASELAKEGPAAPRPGR</sequence>
<protein>
    <submittedName>
        <fullName evidence="2">MarR family transcriptional regulator</fullName>
    </submittedName>
</protein>
<evidence type="ECO:0000259" key="1">
    <source>
        <dbReference type="PROSITE" id="PS50995"/>
    </source>
</evidence>
<proteinExistence type="predicted"/>
<dbReference type="InterPro" id="IPR036390">
    <property type="entry name" value="WH_DNA-bd_sf"/>
</dbReference>
<dbReference type="EMBL" id="JALN02000001">
    <property type="protein sequence ID" value="KDF00206.1"/>
    <property type="molecule type" value="Genomic_DNA"/>
</dbReference>